<gene>
    <name evidence="1" type="ORF">FNU76_20530</name>
</gene>
<evidence type="ECO:0000313" key="1">
    <source>
        <dbReference type="EMBL" id="QDQ28544.1"/>
    </source>
</evidence>
<dbReference type="RefSeq" id="WP_144279927.1">
    <property type="nucleotide sequence ID" value="NZ_CP041730.1"/>
</dbReference>
<organism evidence="1 2">
    <name type="scientific">Chitinimonas arctica</name>
    <dbReference type="NCBI Taxonomy" id="2594795"/>
    <lineage>
        <taxon>Bacteria</taxon>
        <taxon>Pseudomonadati</taxon>
        <taxon>Pseudomonadota</taxon>
        <taxon>Betaproteobacteria</taxon>
        <taxon>Neisseriales</taxon>
        <taxon>Chitinibacteraceae</taxon>
        <taxon>Chitinimonas</taxon>
    </lineage>
</organism>
<dbReference type="OrthoDB" id="6989394at2"/>
<proteinExistence type="predicted"/>
<dbReference type="KEGG" id="cari:FNU76_20530"/>
<reference evidence="2" key="1">
    <citation type="submission" date="2019-07" db="EMBL/GenBank/DDBJ databases">
        <title>Chitinimonas sp. nov., isolated from Ny-Alesund, arctica soil.</title>
        <authorList>
            <person name="Xu Q."/>
            <person name="Peng F."/>
        </authorList>
    </citation>
    <scope>NUCLEOTIDE SEQUENCE [LARGE SCALE GENOMIC DNA]</scope>
    <source>
        <strain evidence="2">R3-44</strain>
    </source>
</reference>
<dbReference type="AlphaFoldDB" id="A0A516SK69"/>
<protein>
    <submittedName>
        <fullName evidence="1">Uncharacterized protein</fullName>
    </submittedName>
</protein>
<evidence type="ECO:0000313" key="2">
    <source>
        <dbReference type="Proteomes" id="UP000317550"/>
    </source>
</evidence>
<name>A0A516SK69_9NEIS</name>
<dbReference type="EMBL" id="CP041730">
    <property type="protein sequence ID" value="QDQ28544.1"/>
    <property type="molecule type" value="Genomic_DNA"/>
</dbReference>
<keyword evidence="2" id="KW-1185">Reference proteome</keyword>
<dbReference type="Proteomes" id="UP000317550">
    <property type="component" value="Chromosome"/>
</dbReference>
<accession>A0A516SK69</accession>
<sequence>MTALKSNTRAKVVLVNVARVGLARTKRQDVKSLALGVWHKGYTPDLKALEGDYLKDVGYLLDRLARFNVLPPQRKLKLFRAVAKLKPGKQADQGRKFRDRLASEWGASTDYSAFKDDLLPLQTRHFKP</sequence>